<evidence type="ECO:0000313" key="7">
    <source>
        <dbReference type="EMBL" id="ABI24722.1"/>
    </source>
</evidence>
<dbReference type="GO" id="GO:0003677">
    <property type="term" value="F:DNA binding"/>
    <property type="evidence" value="ECO:0007669"/>
    <property type="project" value="UniProtKB-KW"/>
</dbReference>
<dbReference type="eggNOG" id="COG1961">
    <property type="taxonomic scope" value="Bacteria"/>
</dbReference>
<dbReference type="InterPro" id="IPR006120">
    <property type="entry name" value="Resolvase_HTH_dom"/>
</dbReference>
<protein>
    <submittedName>
        <fullName evidence="7">Resolvase/integrase-like protein</fullName>
    </submittedName>
</protein>
<dbReference type="CDD" id="cd03768">
    <property type="entry name" value="SR_ResInv"/>
    <property type="match status" value="1"/>
</dbReference>
<dbReference type="Pfam" id="PF02796">
    <property type="entry name" value="HTH_7"/>
    <property type="match status" value="1"/>
</dbReference>
<dbReference type="PANTHER" id="PTHR30461:SF2">
    <property type="entry name" value="SERINE RECOMBINASE PINE-RELATED"/>
    <property type="match status" value="1"/>
</dbReference>
<evidence type="ECO:0000256" key="5">
    <source>
        <dbReference type="PIRSR" id="PIRSR606118-50"/>
    </source>
</evidence>
<dbReference type="PROSITE" id="PS51736">
    <property type="entry name" value="RECOMBINASES_3"/>
    <property type="match status" value="1"/>
</dbReference>
<dbReference type="SMART" id="SM00857">
    <property type="entry name" value="Resolvase"/>
    <property type="match status" value="1"/>
</dbReference>
<dbReference type="HOGENOM" id="CLU_010686_8_1_6"/>
<dbReference type="InterPro" id="IPR036162">
    <property type="entry name" value="Resolvase-like_N_sf"/>
</dbReference>
<organism evidence="7">
    <name type="scientific">Histophilus somni (strain 129Pt)</name>
    <name type="common">Haemophilus somnus</name>
    <dbReference type="NCBI Taxonomy" id="205914"/>
    <lineage>
        <taxon>Bacteria</taxon>
        <taxon>Pseudomonadati</taxon>
        <taxon>Pseudomonadota</taxon>
        <taxon>Gammaproteobacteria</taxon>
        <taxon>Pasteurellales</taxon>
        <taxon>Pasteurellaceae</taxon>
        <taxon>Histophilus</taxon>
    </lineage>
</organism>
<keyword evidence="3" id="KW-0238">DNA-binding</keyword>
<name>Q0I2A9_HISS1</name>
<evidence type="ECO:0000256" key="3">
    <source>
        <dbReference type="ARBA" id="ARBA00023125"/>
    </source>
</evidence>
<evidence type="ECO:0000256" key="4">
    <source>
        <dbReference type="ARBA" id="ARBA00023172"/>
    </source>
</evidence>
<proteinExistence type="inferred from homology"/>
<dbReference type="PANTHER" id="PTHR30461">
    <property type="entry name" value="DNA-INVERTASE FROM LAMBDOID PROPHAGE"/>
    <property type="match status" value="1"/>
</dbReference>
<dbReference type="InterPro" id="IPR050639">
    <property type="entry name" value="SSR_resolvase"/>
</dbReference>
<keyword evidence="2" id="KW-0229">DNA integration</keyword>
<comment type="similarity">
    <text evidence="1">Belongs to the site-specific recombinase resolvase family.</text>
</comment>
<evidence type="ECO:0000256" key="2">
    <source>
        <dbReference type="ARBA" id="ARBA00022908"/>
    </source>
</evidence>
<evidence type="ECO:0000256" key="1">
    <source>
        <dbReference type="ARBA" id="ARBA00009913"/>
    </source>
</evidence>
<dbReference type="Gene3D" id="1.10.10.60">
    <property type="entry name" value="Homeodomain-like"/>
    <property type="match status" value="1"/>
</dbReference>
<dbReference type="InterPro" id="IPR006119">
    <property type="entry name" value="Resolv_N"/>
</dbReference>
<feature type="active site" description="O-(5'-phospho-DNA)-serine intermediate" evidence="5">
    <location>
        <position position="10"/>
    </location>
</feature>
<dbReference type="KEGG" id="hso:HS_0445"/>
<sequence length="192" mass="21336">MALLGFARVSTQSQSLLEQENALKAFGCTKIFSGKHSGKASDNKQALDELLSYVREGDRVVVTRLDRLGRSLNQCLNTLEYFRENKIGFVAIQQGIDTEKKNDPLATAYIHLLGLFAEMERSFIVERTQGGKIAKIAAGDNSAIGGRPRKIGKDTEKALIKDIKKGVKIGAIAEKYKVSRITIYNYKKRLNI</sequence>
<dbReference type="SUPFAM" id="SSF46689">
    <property type="entry name" value="Homeodomain-like"/>
    <property type="match status" value="1"/>
</dbReference>
<keyword evidence="4" id="KW-0233">DNA recombination</keyword>
<dbReference type="Gene3D" id="3.40.50.1390">
    <property type="entry name" value="Resolvase, N-terminal catalytic domain"/>
    <property type="match status" value="1"/>
</dbReference>
<reference evidence="7" key="1">
    <citation type="submission" date="2006-08" db="EMBL/GenBank/DDBJ databases">
        <title>Complete genome sequence of Haemophilus somnus 129PT.</title>
        <authorList>
            <person name="Copeland A."/>
            <person name="Lucas S."/>
            <person name="Lapidus A."/>
            <person name="Barry K."/>
            <person name="Glavina del Rio T."/>
            <person name="Hammon N."/>
            <person name="Dalin E."/>
            <person name="Tice H."/>
            <person name="Pitluck S."/>
            <person name="Brettin T.S."/>
            <person name="Bruce D."/>
            <person name="Challacombe J.F."/>
            <person name="Chertkov O."/>
            <person name="Detter J.C."/>
            <person name="Gilna P."/>
            <person name="Han S."/>
            <person name="Misra M."/>
            <person name="Tapia R."/>
            <person name="Thayer N.N."/>
            <person name="Xie G."/>
            <person name="Inzana T.J."/>
            <person name="Duncan A.J."/>
            <person name="Siddaramppa S."/>
            <person name="Richardson P."/>
        </authorList>
    </citation>
    <scope>NUCLEOTIDE SEQUENCE</scope>
    <source>
        <strain evidence="7">129PT</strain>
    </source>
</reference>
<dbReference type="EMBL" id="CP000436">
    <property type="protein sequence ID" value="ABI24722.1"/>
    <property type="molecule type" value="Genomic_DNA"/>
</dbReference>
<dbReference type="GO" id="GO:0000150">
    <property type="term" value="F:DNA strand exchange activity"/>
    <property type="evidence" value="ECO:0007669"/>
    <property type="project" value="InterPro"/>
</dbReference>
<dbReference type="InterPro" id="IPR009057">
    <property type="entry name" value="Homeodomain-like_sf"/>
</dbReference>
<feature type="domain" description="Resolvase/invertase-type recombinase catalytic" evidence="6">
    <location>
        <begin position="2"/>
        <end position="139"/>
    </location>
</feature>
<dbReference type="SUPFAM" id="SSF53041">
    <property type="entry name" value="Resolvase-like"/>
    <property type="match status" value="1"/>
</dbReference>
<dbReference type="PROSITE" id="PS00398">
    <property type="entry name" value="RECOMBINASES_2"/>
    <property type="match status" value="1"/>
</dbReference>
<dbReference type="InterPro" id="IPR006118">
    <property type="entry name" value="Recombinase_CS"/>
</dbReference>
<accession>Q0I2A9</accession>
<gene>
    <name evidence="7" type="ordered locus">HS_0445</name>
</gene>
<dbReference type="Pfam" id="PF00239">
    <property type="entry name" value="Resolvase"/>
    <property type="match status" value="1"/>
</dbReference>
<dbReference type="GO" id="GO:0015074">
    <property type="term" value="P:DNA integration"/>
    <property type="evidence" value="ECO:0007669"/>
    <property type="project" value="UniProtKB-KW"/>
</dbReference>
<dbReference type="AlphaFoldDB" id="Q0I2A9"/>
<evidence type="ECO:0000259" key="6">
    <source>
        <dbReference type="PROSITE" id="PS51736"/>
    </source>
</evidence>